<evidence type="ECO:0000256" key="2">
    <source>
        <dbReference type="ARBA" id="ARBA00004496"/>
    </source>
</evidence>
<evidence type="ECO:0000313" key="21">
    <source>
        <dbReference type="EMBL" id="MFD1671136.1"/>
    </source>
</evidence>
<dbReference type="Gene3D" id="3.40.1190.10">
    <property type="entry name" value="Mur-like, catalytic domain"/>
    <property type="match status" value="1"/>
</dbReference>
<evidence type="ECO:0000256" key="14">
    <source>
        <dbReference type="ARBA" id="ARBA00030398"/>
    </source>
</evidence>
<dbReference type="EMBL" id="JBHTOP010000005">
    <property type="protein sequence ID" value="MFD1671136.1"/>
    <property type="molecule type" value="Genomic_DNA"/>
</dbReference>
<dbReference type="RefSeq" id="WP_125714233.1">
    <property type="nucleotide sequence ID" value="NZ_JBHTOP010000005.1"/>
</dbReference>
<evidence type="ECO:0000256" key="3">
    <source>
        <dbReference type="ARBA" id="ARBA00004752"/>
    </source>
</evidence>
<protein>
    <recommendedName>
        <fullName evidence="6 17">UDP-N-acetylmuramoylalanine--D-glutamate ligase</fullName>
        <ecNumber evidence="5 17">6.3.2.9</ecNumber>
    </recommendedName>
    <alternativeName>
        <fullName evidence="15 17">D-glutamic acid-adding enzyme</fullName>
    </alternativeName>
    <alternativeName>
        <fullName evidence="14 17">UDP-N-acetylmuramoyl-L-alanyl-D-glutamate synthetase</fullName>
    </alternativeName>
</protein>
<keyword evidence="17 18" id="KW-0132">Cell division</keyword>
<evidence type="ECO:0000256" key="8">
    <source>
        <dbReference type="ARBA" id="ARBA00022598"/>
    </source>
</evidence>
<evidence type="ECO:0000313" key="22">
    <source>
        <dbReference type="Proteomes" id="UP001597267"/>
    </source>
</evidence>
<comment type="subcellular location">
    <subcellularLocation>
        <location evidence="2 17 18">Cytoplasm</location>
    </subcellularLocation>
</comment>
<dbReference type="InterPro" id="IPR004101">
    <property type="entry name" value="Mur_ligase_C"/>
</dbReference>
<dbReference type="SUPFAM" id="SSF51984">
    <property type="entry name" value="MurCD N-terminal domain"/>
    <property type="match status" value="1"/>
</dbReference>
<proteinExistence type="inferred from homology"/>
<keyword evidence="17 18" id="KW-0131">Cell cycle</keyword>
<keyword evidence="9 17" id="KW-0547">Nucleotide-binding</keyword>
<dbReference type="NCBIfam" id="TIGR01087">
    <property type="entry name" value="murD"/>
    <property type="match status" value="1"/>
</dbReference>
<dbReference type="InterPro" id="IPR005762">
    <property type="entry name" value="MurD"/>
</dbReference>
<evidence type="ECO:0000256" key="5">
    <source>
        <dbReference type="ARBA" id="ARBA00012212"/>
    </source>
</evidence>
<evidence type="ECO:0000256" key="1">
    <source>
        <dbReference type="ARBA" id="ARBA00002734"/>
    </source>
</evidence>
<dbReference type="SUPFAM" id="SSF53244">
    <property type="entry name" value="MurD-like peptide ligases, peptide-binding domain"/>
    <property type="match status" value="1"/>
</dbReference>
<dbReference type="Gene3D" id="3.90.190.20">
    <property type="entry name" value="Mur ligase, C-terminal domain"/>
    <property type="match status" value="1"/>
</dbReference>
<keyword evidence="10 17" id="KW-0067">ATP-binding</keyword>
<evidence type="ECO:0000256" key="10">
    <source>
        <dbReference type="ARBA" id="ARBA00022840"/>
    </source>
</evidence>
<reference evidence="22" key="1">
    <citation type="journal article" date="2019" name="Int. J. Syst. Evol. Microbiol.">
        <title>The Global Catalogue of Microorganisms (GCM) 10K type strain sequencing project: providing services to taxonomists for standard genome sequencing and annotation.</title>
        <authorList>
            <consortium name="The Broad Institute Genomics Platform"/>
            <consortium name="The Broad Institute Genome Sequencing Center for Infectious Disease"/>
            <person name="Wu L."/>
            <person name="Ma J."/>
        </authorList>
    </citation>
    <scope>NUCLEOTIDE SEQUENCE [LARGE SCALE GENOMIC DNA]</scope>
    <source>
        <strain evidence="22">CCM 8896</strain>
    </source>
</reference>
<dbReference type="HAMAP" id="MF_00639">
    <property type="entry name" value="MurD"/>
    <property type="match status" value="1"/>
</dbReference>
<evidence type="ECO:0000256" key="13">
    <source>
        <dbReference type="ARBA" id="ARBA00023316"/>
    </source>
</evidence>
<dbReference type="InterPro" id="IPR013221">
    <property type="entry name" value="Mur_ligase_cen"/>
</dbReference>
<evidence type="ECO:0000256" key="6">
    <source>
        <dbReference type="ARBA" id="ARBA00015655"/>
    </source>
</evidence>
<dbReference type="PANTHER" id="PTHR43692">
    <property type="entry name" value="UDP-N-ACETYLMURAMOYLALANINE--D-GLUTAMATE LIGASE"/>
    <property type="match status" value="1"/>
</dbReference>
<dbReference type="Pfam" id="PF02875">
    <property type="entry name" value="Mur_ligase_C"/>
    <property type="match status" value="1"/>
</dbReference>
<keyword evidence="7 17" id="KW-0963">Cytoplasm</keyword>
<dbReference type="InterPro" id="IPR036615">
    <property type="entry name" value="Mur_ligase_C_dom_sf"/>
</dbReference>
<feature type="binding site" evidence="17">
    <location>
        <begin position="119"/>
        <end position="125"/>
    </location>
    <ligand>
        <name>ATP</name>
        <dbReference type="ChEBI" id="CHEBI:30616"/>
    </ligand>
</feature>
<keyword evidence="13 17" id="KW-0961">Cell wall biogenesis/degradation</keyword>
<evidence type="ECO:0000256" key="16">
    <source>
        <dbReference type="ARBA" id="ARBA00047632"/>
    </source>
</evidence>
<organism evidence="21 22">
    <name type="scientific">Agrilactobacillus yilanensis</name>
    <dbReference type="NCBI Taxonomy" id="2485997"/>
    <lineage>
        <taxon>Bacteria</taxon>
        <taxon>Bacillati</taxon>
        <taxon>Bacillota</taxon>
        <taxon>Bacilli</taxon>
        <taxon>Lactobacillales</taxon>
        <taxon>Lactobacillaceae</taxon>
        <taxon>Agrilactobacillus</taxon>
    </lineage>
</organism>
<gene>
    <name evidence="17 21" type="primary">murD</name>
    <name evidence="21" type="ORF">ACFQ5M_03380</name>
</gene>
<evidence type="ECO:0000259" key="20">
    <source>
        <dbReference type="Pfam" id="PF08245"/>
    </source>
</evidence>
<evidence type="ECO:0000256" key="11">
    <source>
        <dbReference type="ARBA" id="ARBA00022960"/>
    </source>
</evidence>
<dbReference type="InterPro" id="IPR036565">
    <property type="entry name" value="Mur-like_cat_sf"/>
</dbReference>
<evidence type="ECO:0000256" key="17">
    <source>
        <dbReference type="HAMAP-Rule" id="MF_00639"/>
    </source>
</evidence>
<evidence type="ECO:0000256" key="12">
    <source>
        <dbReference type="ARBA" id="ARBA00022984"/>
    </source>
</evidence>
<comment type="function">
    <text evidence="1 17 18">Cell wall formation. Catalyzes the addition of glutamate to the nucleotide precursor UDP-N-acetylmuramoyl-L-alanine (UMA).</text>
</comment>
<comment type="similarity">
    <text evidence="4 17">Belongs to the MurCDEF family.</text>
</comment>
<evidence type="ECO:0000256" key="15">
    <source>
        <dbReference type="ARBA" id="ARBA00032324"/>
    </source>
</evidence>
<feature type="domain" description="Mur ligase C-terminal" evidence="19">
    <location>
        <begin position="315"/>
        <end position="428"/>
    </location>
</feature>
<dbReference type="Proteomes" id="UP001597267">
    <property type="component" value="Unassembled WGS sequence"/>
</dbReference>
<dbReference type="Gene3D" id="3.40.50.720">
    <property type="entry name" value="NAD(P)-binding Rossmann-like Domain"/>
    <property type="match status" value="1"/>
</dbReference>
<accession>A0ABW4J658</accession>
<dbReference type="PANTHER" id="PTHR43692:SF1">
    <property type="entry name" value="UDP-N-ACETYLMURAMOYLALANINE--D-GLUTAMATE LIGASE"/>
    <property type="match status" value="1"/>
</dbReference>
<keyword evidence="11 17" id="KW-0133">Cell shape</keyword>
<evidence type="ECO:0000256" key="18">
    <source>
        <dbReference type="RuleBase" id="RU003664"/>
    </source>
</evidence>
<dbReference type="Pfam" id="PF21799">
    <property type="entry name" value="MurD-like_N"/>
    <property type="match status" value="1"/>
</dbReference>
<feature type="domain" description="Mur ligase central" evidence="20">
    <location>
        <begin position="117"/>
        <end position="293"/>
    </location>
</feature>
<dbReference type="Pfam" id="PF08245">
    <property type="entry name" value="Mur_ligase_M"/>
    <property type="match status" value="1"/>
</dbReference>
<evidence type="ECO:0000256" key="9">
    <source>
        <dbReference type="ARBA" id="ARBA00022741"/>
    </source>
</evidence>
<dbReference type="SUPFAM" id="SSF53623">
    <property type="entry name" value="MurD-like peptide ligases, catalytic domain"/>
    <property type="match status" value="1"/>
</dbReference>
<comment type="pathway">
    <text evidence="3 17 18">Cell wall biogenesis; peptidoglycan biosynthesis.</text>
</comment>
<keyword evidence="12 17" id="KW-0573">Peptidoglycan synthesis</keyword>
<name>A0ABW4J658_9LACO</name>
<sequence>MKKITTYENQKVLVLGLAKSGVHAAQLLKRLGALVTVNDVKPFEENPDAQTLLDEGIRVITGGHPLELLDEDFKVMVKNPGIPYTNPMVQKAIARKIKIITEPELAYEVSEAPMIGVTGSNGKTTTTTLIADMLNADKTAPKAYLAGNIGIPASEVAEKVTPADVMVTELSSFQLLGVAAMQPHIAVLTNIYEAHLDYHGTRENYINAKMNITKNQTAADYFVVNWDEAEWQNLSQRSNAQIVPFSRLAKSKAGAYELDGKLYFKGEYIMAADQIKIPGAHNVENALAAIAVAKLMQVENAAIVKVLETFSGVKHRMQFVEEWQGVRIYNDSKATNMEATEVALKSFKQPIVLIGGGLDRGFTFEPLEPLFKAHVKAAVVYGETKQLMAKSLKAAGVAQIEVLDTLDEAVKAAMAIVTAGDVLLLSPAAASWDQFHTFEERGDRFIEDVQKNIQIGRA</sequence>
<dbReference type="GO" id="GO:0008764">
    <property type="term" value="F:UDP-N-acetylmuramoylalanine-D-glutamate ligase activity"/>
    <property type="evidence" value="ECO:0007669"/>
    <property type="project" value="UniProtKB-EC"/>
</dbReference>
<comment type="catalytic activity">
    <reaction evidence="16 17 18">
        <text>UDP-N-acetyl-alpha-D-muramoyl-L-alanine + D-glutamate + ATP = UDP-N-acetyl-alpha-D-muramoyl-L-alanyl-D-glutamate + ADP + phosphate + H(+)</text>
        <dbReference type="Rhea" id="RHEA:16429"/>
        <dbReference type="ChEBI" id="CHEBI:15378"/>
        <dbReference type="ChEBI" id="CHEBI:29986"/>
        <dbReference type="ChEBI" id="CHEBI:30616"/>
        <dbReference type="ChEBI" id="CHEBI:43474"/>
        <dbReference type="ChEBI" id="CHEBI:83898"/>
        <dbReference type="ChEBI" id="CHEBI:83900"/>
        <dbReference type="ChEBI" id="CHEBI:456216"/>
        <dbReference type="EC" id="6.3.2.9"/>
    </reaction>
</comment>
<evidence type="ECO:0000259" key="19">
    <source>
        <dbReference type="Pfam" id="PF02875"/>
    </source>
</evidence>
<comment type="caution">
    <text evidence="21">The sequence shown here is derived from an EMBL/GenBank/DDBJ whole genome shotgun (WGS) entry which is preliminary data.</text>
</comment>
<evidence type="ECO:0000256" key="4">
    <source>
        <dbReference type="ARBA" id="ARBA00010416"/>
    </source>
</evidence>
<keyword evidence="8 17" id="KW-0436">Ligase</keyword>
<keyword evidence="22" id="KW-1185">Reference proteome</keyword>
<dbReference type="EC" id="6.3.2.9" evidence="5 17"/>
<evidence type="ECO:0000256" key="7">
    <source>
        <dbReference type="ARBA" id="ARBA00022490"/>
    </source>
</evidence>